<dbReference type="Pfam" id="PF25601">
    <property type="entry name" value="AAA_lid_14"/>
    <property type="match status" value="1"/>
</dbReference>
<dbReference type="InterPro" id="IPR058031">
    <property type="entry name" value="AAA_lid_NorR"/>
</dbReference>
<dbReference type="KEGG" id="mbd:MEBOL_002314"/>
<dbReference type="EMBL" id="CP022163">
    <property type="protein sequence ID" value="ATB28865.1"/>
    <property type="molecule type" value="Genomic_DNA"/>
</dbReference>
<dbReference type="CDD" id="cd00009">
    <property type="entry name" value="AAA"/>
    <property type="match status" value="1"/>
</dbReference>
<protein>
    <submittedName>
        <fullName evidence="10">Sigma-54-dependent Fis family transcriptional regulator</fullName>
    </submittedName>
</protein>
<organism evidence="10 11">
    <name type="scientific">Melittangium boletus DSM 14713</name>
    <dbReference type="NCBI Taxonomy" id="1294270"/>
    <lineage>
        <taxon>Bacteria</taxon>
        <taxon>Pseudomonadati</taxon>
        <taxon>Myxococcota</taxon>
        <taxon>Myxococcia</taxon>
        <taxon>Myxococcales</taxon>
        <taxon>Cystobacterineae</taxon>
        <taxon>Archangiaceae</taxon>
        <taxon>Melittangium</taxon>
    </lineage>
</organism>
<dbReference type="InterPro" id="IPR003593">
    <property type="entry name" value="AAA+_ATPase"/>
</dbReference>
<dbReference type="PROSITE" id="PS50110">
    <property type="entry name" value="RESPONSE_REGULATORY"/>
    <property type="match status" value="1"/>
</dbReference>
<keyword evidence="6" id="KW-0597">Phosphoprotein</keyword>
<evidence type="ECO:0000313" key="10">
    <source>
        <dbReference type="EMBL" id="ATB28865.1"/>
    </source>
</evidence>
<keyword evidence="5" id="KW-0804">Transcription</keyword>
<dbReference type="SUPFAM" id="SSF52172">
    <property type="entry name" value="CheY-like"/>
    <property type="match status" value="1"/>
</dbReference>
<dbReference type="Gene3D" id="3.40.50.2300">
    <property type="match status" value="1"/>
</dbReference>
<dbReference type="InterPro" id="IPR027417">
    <property type="entry name" value="P-loop_NTPase"/>
</dbReference>
<dbReference type="Pfam" id="PF00158">
    <property type="entry name" value="Sigma54_activat"/>
    <property type="match status" value="1"/>
</dbReference>
<dbReference type="InterPro" id="IPR002078">
    <property type="entry name" value="Sigma_54_int"/>
</dbReference>
<keyword evidence="4" id="KW-0238">DNA-binding</keyword>
<dbReference type="PANTHER" id="PTHR32071">
    <property type="entry name" value="TRANSCRIPTIONAL REGULATORY PROTEIN"/>
    <property type="match status" value="1"/>
</dbReference>
<evidence type="ECO:0000256" key="7">
    <source>
        <dbReference type="SAM" id="Coils"/>
    </source>
</evidence>
<feature type="coiled-coil region" evidence="7">
    <location>
        <begin position="408"/>
        <end position="437"/>
    </location>
</feature>
<dbReference type="SUPFAM" id="SSF46689">
    <property type="entry name" value="Homeodomain-like"/>
    <property type="match status" value="1"/>
</dbReference>
<dbReference type="InterPro" id="IPR025944">
    <property type="entry name" value="Sigma_54_int_dom_CS"/>
</dbReference>
<name>A0A250IAT8_9BACT</name>
<dbReference type="AlphaFoldDB" id="A0A250IAT8"/>
<evidence type="ECO:0000259" key="9">
    <source>
        <dbReference type="PROSITE" id="PS50110"/>
    </source>
</evidence>
<dbReference type="Gene3D" id="1.10.8.60">
    <property type="match status" value="1"/>
</dbReference>
<dbReference type="Pfam" id="PF00072">
    <property type="entry name" value="Response_reg"/>
    <property type="match status" value="1"/>
</dbReference>
<dbReference type="GO" id="GO:0006355">
    <property type="term" value="P:regulation of DNA-templated transcription"/>
    <property type="evidence" value="ECO:0007669"/>
    <property type="project" value="InterPro"/>
</dbReference>
<evidence type="ECO:0000259" key="8">
    <source>
        <dbReference type="PROSITE" id="PS50045"/>
    </source>
</evidence>
<dbReference type="InterPro" id="IPR025943">
    <property type="entry name" value="Sigma_54_int_dom_ATP-bd_2"/>
</dbReference>
<dbReference type="GO" id="GO:0000160">
    <property type="term" value="P:phosphorelay signal transduction system"/>
    <property type="evidence" value="ECO:0007669"/>
    <property type="project" value="InterPro"/>
</dbReference>
<dbReference type="PROSITE" id="PS00676">
    <property type="entry name" value="SIGMA54_INTERACT_2"/>
    <property type="match status" value="1"/>
</dbReference>
<dbReference type="Pfam" id="PF02954">
    <property type="entry name" value="HTH_8"/>
    <property type="match status" value="1"/>
</dbReference>
<dbReference type="RefSeq" id="WP_095977502.1">
    <property type="nucleotide sequence ID" value="NZ_CP022163.1"/>
</dbReference>
<proteinExistence type="predicted"/>
<reference evidence="10 11" key="1">
    <citation type="submission" date="2017-06" db="EMBL/GenBank/DDBJ databases">
        <authorList>
            <person name="Kim H.J."/>
            <person name="Triplett B.A."/>
        </authorList>
    </citation>
    <scope>NUCLEOTIDE SEQUENCE [LARGE SCALE GENOMIC DNA]</scope>
    <source>
        <strain evidence="10 11">DSM 14713</strain>
    </source>
</reference>
<dbReference type="GO" id="GO:0005524">
    <property type="term" value="F:ATP binding"/>
    <property type="evidence" value="ECO:0007669"/>
    <property type="project" value="UniProtKB-KW"/>
</dbReference>
<dbReference type="SMART" id="SM00382">
    <property type="entry name" value="AAA"/>
    <property type="match status" value="1"/>
</dbReference>
<dbReference type="Proteomes" id="UP000217289">
    <property type="component" value="Chromosome"/>
</dbReference>
<dbReference type="InterPro" id="IPR001789">
    <property type="entry name" value="Sig_transdc_resp-reg_receiver"/>
</dbReference>
<dbReference type="SUPFAM" id="SSF52540">
    <property type="entry name" value="P-loop containing nucleoside triphosphate hydrolases"/>
    <property type="match status" value="1"/>
</dbReference>
<feature type="domain" description="Sigma-54 factor interaction" evidence="8">
    <location>
        <begin position="145"/>
        <end position="375"/>
    </location>
</feature>
<feature type="domain" description="Response regulatory" evidence="9">
    <location>
        <begin position="4"/>
        <end position="122"/>
    </location>
</feature>
<dbReference type="PRINTS" id="PR01590">
    <property type="entry name" value="HTHFIS"/>
</dbReference>
<dbReference type="OrthoDB" id="9762726at2"/>
<dbReference type="PROSITE" id="PS50045">
    <property type="entry name" value="SIGMA54_INTERACT_4"/>
    <property type="match status" value="1"/>
</dbReference>
<feature type="modified residue" description="4-aspartylphosphate" evidence="6">
    <location>
        <position position="53"/>
    </location>
</feature>
<dbReference type="InterPro" id="IPR009057">
    <property type="entry name" value="Homeodomain-like_sf"/>
</dbReference>
<keyword evidence="7" id="KW-0175">Coiled coil</keyword>
<keyword evidence="11" id="KW-1185">Reference proteome</keyword>
<evidence type="ECO:0000256" key="1">
    <source>
        <dbReference type="ARBA" id="ARBA00022741"/>
    </source>
</evidence>
<evidence type="ECO:0000313" key="11">
    <source>
        <dbReference type="Proteomes" id="UP000217289"/>
    </source>
</evidence>
<dbReference type="Gene3D" id="3.40.50.300">
    <property type="entry name" value="P-loop containing nucleotide triphosphate hydrolases"/>
    <property type="match status" value="1"/>
</dbReference>
<gene>
    <name evidence="10" type="ORF">MEBOL_002314</name>
</gene>
<evidence type="ECO:0000256" key="5">
    <source>
        <dbReference type="ARBA" id="ARBA00023163"/>
    </source>
</evidence>
<keyword evidence="3" id="KW-0805">Transcription regulation</keyword>
<keyword evidence="1" id="KW-0547">Nucleotide-binding</keyword>
<evidence type="ECO:0000256" key="6">
    <source>
        <dbReference type="PROSITE-ProRule" id="PRU00169"/>
    </source>
</evidence>
<accession>A0A250IAT8</accession>
<dbReference type="PROSITE" id="PS00688">
    <property type="entry name" value="SIGMA54_INTERACT_3"/>
    <property type="match status" value="1"/>
</dbReference>
<dbReference type="Gene3D" id="1.10.10.60">
    <property type="entry name" value="Homeodomain-like"/>
    <property type="match status" value="1"/>
</dbReference>
<dbReference type="GO" id="GO:0043565">
    <property type="term" value="F:sequence-specific DNA binding"/>
    <property type="evidence" value="ECO:0007669"/>
    <property type="project" value="InterPro"/>
</dbReference>
<dbReference type="InterPro" id="IPR002197">
    <property type="entry name" value="HTH_Fis"/>
</dbReference>
<evidence type="ECO:0000256" key="4">
    <source>
        <dbReference type="ARBA" id="ARBA00023125"/>
    </source>
</evidence>
<keyword evidence="2" id="KW-0067">ATP-binding</keyword>
<dbReference type="InterPro" id="IPR011006">
    <property type="entry name" value="CheY-like_superfamily"/>
</dbReference>
<evidence type="ECO:0000256" key="2">
    <source>
        <dbReference type="ARBA" id="ARBA00022840"/>
    </source>
</evidence>
<dbReference type="SMART" id="SM00448">
    <property type="entry name" value="REC"/>
    <property type="match status" value="1"/>
</dbReference>
<evidence type="ECO:0000256" key="3">
    <source>
        <dbReference type="ARBA" id="ARBA00023015"/>
    </source>
</evidence>
<sequence length="455" mass="49409">MNSLVLLVDDDAALRSAWRRLLKGVGYDVLEAPDAPVARQLFKAHPVGLVLLDLMLPPEQTPEAGAALLGEFLGARPDAKVVVVSGTGEVSLALSLVQRGAYDFFSKPADPEHLLAVLGRAQARMSLESRVRELEQSLAVREDQLLGQAPAFLEAKQLAARAAVTDIPILLTGASGSGKEVFARFVHERSRRAGKPFVTLNCGAISPQLLESTLFGHKKGAFTGATADGKGLFVEADGGTLFLDEIGDLQQELQVKLLRATESGEILPVGASRPLQVDVRLVSATHQPLPEQVANKHFREDLYWRIRGIEVALPRLAERPGDVVLLAQHFLNTARSLVPHAGTPTLSPATVRCLESYEWPGNLRELRHEMQRALVLSGGRGELHPEDLSPALRTKAPAPTAAHLPLTLEQKIERLEREELTRALAECEGNRSHAAEKLGLSRQGLLNKMARHGLR</sequence>
<dbReference type="FunFam" id="3.40.50.300:FF:000006">
    <property type="entry name" value="DNA-binding transcriptional regulator NtrC"/>
    <property type="match status" value="1"/>
</dbReference>